<reference evidence="15" key="1">
    <citation type="submission" date="2021-01" db="UniProtKB">
        <authorList>
            <consortium name="EnsemblMetazoa"/>
        </authorList>
    </citation>
    <scope>IDENTIFICATION</scope>
</reference>
<comment type="catalytic activity">
    <reaction evidence="10">
        <text>N-terminal L-methionyl-L-valyl-[protein] + acetyl-CoA = N-terminal N(alpha)-acetyl-L-methionyl-L-valyl-[protein] + CoA + H(+)</text>
        <dbReference type="Rhea" id="RHEA:50572"/>
        <dbReference type="Rhea" id="RHEA-COMP:12730"/>
        <dbReference type="Rhea" id="RHEA-COMP:12731"/>
        <dbReference type="ChEBI" id="CHEBI:15378"/>
        <dbReference type="ChEBI" id="CHEBI:57287"/>
        <dbReference type="ChEBI" id="CHEBI:57288"/>
        <dbReference type="ChEBI" id="CHEBI:133402"/>
        <dbReference type="ChEBI" id="CHEBI:133403"/>
        <dbReference type="EC" id="2.3.1.258"/>
    </reaction>
</comment>
<evidence type="ECO:0000256" key="3">
    <source>
        <dbReference type="ARBA" id="ARBA00022679"/>
    </source>
</evidence>
<evidence type="ECO:0000256" key="8">
    <source>
        <dbReference type="ARBA" id="ARBA00048490"/>
    </source>
</evidence>
<dbReference type="CDD" id="cd04301">
    <property type="entry name" value="NAT_SF"/>
    <property type="match status" value="1"/>
</dbReference>
<keyword evidence="16" id="KW-1185">Reference proteome</keyword>
<accession>A0A7M5UH20</accession>
<keyword evidence="2" id="KW-0963">Cytoplasm</keyword>
<evidence type="ECO:0000313" key="16">
    <source>
        <dbReference type="Proteomes" id="UP000594262"/>
    </source>
</evidence>
<evidence type="ECO:0000256" key="7">
    <source>
        <dbReference type="ARBA" id="ARBA00048335"/>
    </source>
</evidence>
<dbReference type="EC" id="2.3.1.258" evidence="5"/>
<comment type="catalytic activity">
    <reaction evidence="7">
        <text>N-terminal L-methionyl-L-tyrosyl-[protein] + acetyl-CoA = N-terminal N(alpha)-acetyl-L-methionyl-L-tyrosyl-[protein] + CoA + H(+)</text>
        <dbReference type="Rhea" id="RHEA:50532"/>
        <dbReference type="Rhea" id="RHEA-COMP:12717"/>
        <dbReference type="Rhea" id="RHEA-COMP:12718"/>
        <dbReference type="ChEBI" id="CHEBI:15378"/>
        <dbReference type="ChEBI" id="CHEBI:57287"/>
        <dbReference type="ChEBI" id="CHEBI:57288"/>
        <dbReference type="ChEBI" id="CHEBI:133384"/>
        <dbReference type="ChEBI" id="CHEBI:133385"/>
        <dbReference type="EC" id="2.3.1.258"/>
    </reaction>
</comment>
<protein>
    <recommendedName>
        <fullName evidence="5">N-terminal methionine N(alpha)-acetyltransferase NatE</fullName>
        <ecNumber evidence="5">2.3.1.258</ecNumber>
    </recommendedName>
</protein>
<organism evidence="15 16">
    <name type="scientific">Clytia hemisphaerica</name>
    <dbReference type="NCBI Taxonomy" id="252671"/>
    <lineage>
        <taxon>Eukaryota</taxon>
        <taxon>Metazoa</taxon>
        <taxon>Cnidaria</taxon>
        <taxon>Hydrozoa</taxon>
        <taxon>Hydroidolina</taxon>
        <taxon>Leptothecata</taxon>
        <taxon>Obeliida</taxon>
        <taxon>Clytiidae</taxon>
        <taxon>Clytia</taxon>
    </lineage>
</organism>
<dbReference type="SUPFAM" id="SSF55729">
    <property type="entry name" value="Acyl-CoA N-acyltransferases (Nat)"/>
    <property type="match status" value="1"/>
</dbReference>
<dbReference type="GO" id="GO:0007064">
    <property type="term" value="P:mitotic sister chromatid cohesion"/>
    <property type="evidence" value="ECO:0007669"/>
    <property type="project" value="TreeGrafter"/>
</dbReference>
<evidence type="ECO:0000259" key="14">
    <source>
        <dbReference type="PROSITE" id="PS51186"/>
    </source>
</evidence>
<dbReference type="GO" id="GO:0120518">
    <property type="term" value="F:protein N-terminal-methionine acetyltransferase activity"/>
    <property type="evidence" value="ECO:0007669"/>
    <property type="project" value="UniProtKB-EC"/>
</dbReference>
<dbReference type="Proteomes" id="UP000594262">
    <property type="component" value="Unplaced"/>
</dbReference>
<evidence type="ECO:0000256" key="10">
    <source>
        <dbReference type="ARBA" id="ARBA00048799"/>
    </source>
</evidence>
<dbReference type="EnsemblMetazoa" id="CLYHEMT010217.1">
    <property type="protein sequence ID" value="CLYHEMP010217.1"/>
    <property type="gene ID" value="CLYHEMG010217"/>
</dbReference>
<evidence type="ECO:0000256" key="13">
    <source>
        <dbReference type="ARBA" id="ARBA00049454"/>
    </source>
</evidence>
<comment type="catalytic activity">
    <reaction evidence="13">
        <text>N-terminal L-methionyl-L-threonyl-[protein] + acetyl-CoA = N-terminal N(alpha)-acetyl-L-methionyl-L-threonyl-[protein] + CoA + H(+)</text>
        <dbReference type="Rhea" id="RHEA:50576"/>
        <dbReference type="Rhea" id="RHEA-COMP:12732"/>
        <dbReference type="Rhea" id="RHEA-COMP:12733"/>
        <dbReference type="ChEBI" id="CHEBI:15378"/>
        <dbReference type="ChEBI" id="CHEBI:57287"/>
        <dbReference type="ChEBI" id="CHEBI:57288"/>
        <dbReference type="ChEBI" id="CHEBI:133404"/>
        <dbReference type="ChEBI" id="CHEBI:133405"/>
        <dbReference type="EC" id="2.3.1.258"/>
    </reaction>
</comment>
<dbReference type="GO" id="GO:0031415">
    <property type="term" value="C:NatA complex"/>
    <property type="evidence" value="ECO:0007669"/>
    <property type="project" value="TreeGrafter"/>
</dbReference>
<comment type="catalytic activity">
    <reaction evidence="11">
        <text>N-terminal L-methionyl-L-alanyl-[protein] + acetyl-CoA = N-terminal N(alpha)-acetyl-L-methionyl-L-alanyl-[protein] + CoA + H(+)</text>
        <dbReference type="Rhea" id="RHEA:50564"/>
        <dbReference type="Rhea" id="RHEA-COMP:12726"/>
        <dbReference type="Rhea" id="RHEA-COMP:12727"/>
        <dbReference type="ChEBI" id="CHEBI:15378"/>
        <dbReference type="ChEBI" id="CHEBI:57287"/>
        <dbReference type="ChEBI" id="CHEBI:57288"/>
        <dbReference type="ChEBI" id="CHEBI:133398"/>
        <dbReference type="ChEBI" id="CHEBI:133399"/>
        <dbReference type="EC" id="2.3.1.258"/>
    </reaction>
</comment>
<comment type="catalytic activity">
    <reaction evidence="9">
        <text>N-terminal L-methionyl-L-lysyl-[protein] + acetyl-CoA = N-terminal N(alpha)-acetyl-L-methionyl-L-lysyl-[protein] + CoA + H(+)</text>
        <dbReference type="Rhea" id="RHEA:50580"/>
        <dbReference type="Rhea" id="RHEA-COMP:12734"/>
        <dbReference type="Rhea" id="RHEA-COMP:12735"/>
        <dbReference type="ChEBI" id="CHEBI:15378"/>
        <dbReference type="ChEBI" id="CHEBI:57287"/>
        <dbReference type="ChEBI" id="CHEBI:57288"/>
        <dbReference type="ChEBI" id="CHEBI:133406"/>
        <dbReference type="ChEBI" id="CHEBI:133407"/>
        <dbReference type="EC" id="2.3.1.258"/>
    </reaction>
</comment>
<feature type="domain" description="N-acetyltransferase" evidence="14">
    <location>
        <begin position="47"/>
        <end position="196"/>
    </location>
</feature>
<proteinExistence type="predicted"/>
<keyword evidence="4" id="KW-0012">Acyltransferase</keyword>
<dbReference type="InterPro" id="IPR000182">
    <property type="entry name" value="GNAT_dom"/>
</dbReference>
<dbReference type="InterPro" id="IPR051556">
    <property type="entry name" value="N-term/lysine_N-AcTrnsfr"/>
</dbReference>
<dbReference type="Pfam" id="PF00583">
    <property type="entry name" value="Acetyltransf_1"/>
    <property type="match status" value="1"/>
</dbReference>
<evidence type="ECO:0000256" key="1">
    <source>
        <dbReference type="ARBA" id="ARBA00004496"/>
    </source>
</evidence>
<dbReference type="PROSITE" id="PS51186">
    <property type="entry name" value="GNAT"/>
    <property type="match status" value="1"/>
</dbReference>
<name>A0A7M5UH20_9CNID</name>
<dbReference type="PANTHER" id="PTHR42919">
    <property type="entry name" value="N-ALPHA-ACETYLTRANSFERASE"/>
    <property type="match status" value="1"/>
</dbReference>
<keyword evidence="3" id="KW-0808">Transferase</keyword>
<dbReference type="AlphaFoldDB" id="A0A7M5UH20"/>
<dbReference type="InterPro" id="IPR016181">
    <property type="entry name" value="Acyl_CoA_acyltransferase"/>
</dbReference>
<comment type="catalytic activity">
    <reaction evidence="8">
        <text>N-terminal L-methionyl-L-phenylalanyl-[protein] + acetyl-CoA = N-terminal N(alpha)-acetyl-L-methionyl-L-phenylalanyl-[protein] + CoA + H(+)</text>
        <dbReference type="Rhea" id="RHEA:50528"/>
        <dbReference type="Rhea" id="RHEA-COMP:12715"/>
        <dbReference type="Rhea" id="RHEA-COMP:12716"/>
        <dbReference type="ChEBI" id="CHEBI:15378"/>
        <dbReference type="ChEBI" id="CHEBI:57287"/>
        <dbReference type="ChEBI" id="CHEBI:57288"/>
        <dbReference type="ChEBI" id="CHEBI:133382"/>
        <dbReference type="ChEBI" id="CHEBI:133383"/>
        <dbReference type="EC" id="2.3.1.258"/>
    </reaction>
</comment>
<comment type="catalytic activity">
    <reaction evidence="12">
        <text>N-terminal L-methionyl-L-leucyl-[protein] + acetyl-CoA = N-terminal N(alpha)-acetyl-L-methionyl-L-leucyl-[protein] + CoA + H(+)</text>
        <dbReference type="Rhea" id="RHEA:50520"/>
        <dbReference type="Rhea" id="RHEA-COMP:12711"/>
        <dbReference type="Rhea" id="RHEA-COMP:12712"/>
        <dbReference type="ChEBI" id="CHEBI:15378"/>
        <dbReference type="ChEBI" id="CHEBI:57287"/>
        <dbReference type="ChEBI" id="CHEBI:57288"/>
        <dbReference type="ChEBI" id="CHEBI:133377"/>
        <dbReference type="ChEBI" id="CHEBI:133378"/>
        <dbReference type="EC" id="2.3.1.258"/>
    </reaction>
</comment>
<evidence type="ECO:0000256" key="5">
    <source>
        <dbReference type="ARBA" id="ARBA00039121"/>
    </source>
</evidence>
<evidence type="ECO:0000256" key="9">
    <source>
        <dbReference type="ARBA" id="ARBA00048618"/>
    </source>
</evidence>
<comment type="catalytic activity">
    <reaction evidence="6">
        <text>N-terminal L-methionyl-L-seryl-[protein] + acetyl-CoA = N-terminal N(alpha)-acetyl-L-methionyl-L-seryl-[protein] + CoA + H(+)</text>
        <dbReference type="Rhea" id="RHEA:50568"/>
        <dbReference type="Rhea" id="RHEA-COMP:12728"/>
        <dbReference type="Rhea" id="RHEA-COMP:12729"/>
        <dbReference type="ChEBI" id="CHEBI:15378"/>
        <dbReference type="ChEBI" id="CHEBI:57287"/>
        <dbReference type="ChEBI" id="CHEBI:57288"/>
        <dbReference type="ChEBI" id="CHEBI:133400"/>
        <dbReference type="ChEBI" id="CHEBI:133401"/>
        <dbReference type="EC" id="2.3.1.258"/>
    </reaction>
</comment>
<comment type="subcellular location">
    <subcellularLocation>
        <location evidence="1">Cytoplasm</location>
    </subcellularLocation>
</comment>
<dbReference type="FunFam" id="3.40.630.30:FF:000078">
    <property type="entry name" value="N-alpha-acetyltransferase 50"/>
    <property type="match status" value="1"/>
</dbReference>
<evidence type="ECO:0000256" key="12">
    <source>
        <dbReference type="ARBA" id="ARBA00049103"/>
    </source>
</evidence>
<sequence length="202" mass="23321">MDVDNRQIYGIFGFIYKYFSVIGIISKKTITTTSIIFKMTKTSRGRIELGAVTPHNIKQLKKLNSVVFPVSYNDKFYKDILDVGELAKLAYYNDIVVGAVCCRIDKLDNARRLYIMTLGCLARYRRYGIGTEMLKHVLKICEDDGKFDSVYLHVQISNEGAIDFYQNFGFEIIETKQQYYKRIEPADAYVLQKTLTQNGNKK</sequence>
<dbReference type="OrthoDB" id="47374at2759"/>
<evidence type="ECO:0000256" key="6">
    <source>
        <dbReference type="ARBA" id="ARBA00048251"/>
    </source>
</evidence>
<evidence type="ECO:0000313" key="15">
    <source>
        <dbReference type="EnsemblMetazoa" id="CLYHEMP010217.1"/>
    </source>
</evidence>
<evidence type="ECO:0000256" key="11">
    <source>
        <dbReference type="ARBA" id="ARBA00049002"/>
    </source>
</evidence>
<dbReference type="Gene3D" id="3.40.630.30">
    <property type="match status" value="1"/>
</dbReference>
<evidence type="ECO:0000256" key="4">
    <source>
        <dbReference type="ARBA" id="ARBA00023315"/>
    </source>
</evidence>
<dbReference type="PANTHER" id="PTHR42919:SF8">
    <property type="entry name" value="N-ALPHA-ACETYLTRANSFERASE 50"/>
    <property type="match status" value="1"/>
</dbReference>
<evidence type="ECO:0000256" key="2">
    <source>
        <dbReference type="ARBA" id="ARBA00022490"/>
    </source>
</evidence>